<dbReference type="AlphaFoldDB" id="A0A9P9AJW3"/>
<dbReference type="SUPFAM" id="SSF52309">
    <property type="entry name" value="N-(deoxy)ribosyltransferase-like"/>
    <property type="match status" value="1"/>
</dbReference>
<protein>
    <submittedName>
        <fullName evidence="1">Uncharacterized protein</fullName>
    </submittedName>
</protein>
<dbReference type="Pfam" id="PF15891">
    <property type="entry name" value="Nuc_deoxyri_tr2"/>
    <property type="match status" value="1"/>
</dbReference>
<dbReference type="Gene3D" id="3.40.50.450">
    <property type="match status" value="1"/>
</dbReference>
<organism evidence="1 2">
    <name type="scientific">Thelonectria olida</name>
    <dbReference type="NCBI Taxonomy" id="1576542"/>
    <lineage>
        <taxon>Eukaryota</taxon>
        <taxon>Fungi</taxon>
        <taxon>Dikarya</taxon>
        <taxon>Ascomycota</taxon>
        <taxon>Pezizomycotina</taxon>
        <taxon>Sordariomycetes</taxon>
        <taxon>Hypocreomycetidae</taxon>
        <taxon>Hypocreales</taxon>
        <taxon>Nectriaceae</taxon>
        <taxon>Thelonectria</taxon>
    </lineage>
</organism>
<sequence length="159" mass="17881">MSSKAQIILAPSRPEQTHRRSIFLAGTTTATGEADWREALSKALADQPVTIFNPKRDDWDSSWREDSSDERWAEQIQWELDMQHQANIVVVLFHGVTAAPVSLAEMGMASQTGKLIACALDGYSKRGYVEAVCWKYKAPFVTTEDQLKREVVARLKVLE</sequence>
<proteinExistence type="predicted"/>
<dbReference type="EMBL" id="JAGPYM010000016">
    <property type="protein sequence ID" value="KAH6886283.1"/>
    <property type="molecule type" value="Genomic_DNA"/>
</dbReference>
<comment type="caution">
    <text evidence="1">The sequence shown here is derived from an EMBL/GenBank/DDBJ whole genome shotgun (WGS) entry which is preliminary data.</text>
</comment>
<evidence type="ECO:0000313" key="1">
    <source>
        <dbReference type="EMBL" id="KAH6886283.1"/>
    </source>
</evidence>
<accession>A0A9P9AJW3</accession>
<dbReference type="OrthoDB" id="2893324at2759"/>
<dbReference type="Proteomes" id="UP000777438">
    <property type="component" value="Unassembled WGS sequence"/>
</dbReference>
<evidence type="ECO:0000313" key="2">
    <source>
        <dbReference type="Proteomes" id="UP000777438"/>
    </source>
</evidence>
<gene>
    <name evidence="1" type="ORF">B0T10DRAFT_490939</name>
</gene>
<keyword evidence="2" id="KW-1185">Reference proteome</keyword>
<reference evidence="1 2" key="1">
    <citation type="journal article" date="2021" name="Nat. Commun.">
        <title>Genetic determinants of endophytism in the Arabidopsis root mycobiome.</title>
        <authorList>
            <person name="Mesny F."/>
            <person name="Miyauchi S."/>
            <person name="Thiergart T."/>
            <person name="Pickel B."/>
            <person name="Atanasova L."/>
            <person name="Karlsson M."/>
            <person name="Huettel B."/>
            <person name="Barry K.W."/>
            <person name="Haridas S."/>
            <person name="Chen C."/>
            <person name="Bauer D."/>
            <person name="Andreopoulos W."/>
            <person name="Pangilinan J."/>
            <person name="LaButti K."/>
            <person name="Riley R."/>
            <person name="Lipzen A."/>
            <person name="Clum A."/>
            <person name="Drula E."/>
            <person name="Henrissat B."/>
            <person name="Kohler A."/>
            <person name="Grigoriev I.V."/>
            <person name="Martin F.M."/>
            <person name="Hacquard S."/>
        </authorList>
    </citation>
    <scope>NUCLEOTIDE SEQUENCE [LARGE SCALE GENOMIC DNA]</scope>
    <source>
        <strain evidence="1 2">MPI-CAGE-CH-0241</strain>
    </source>
</reference>
<dbReference type="InterPro" id="IPR039470">
    <property type="entry name" value="Nuc_deoxyri_tr2"/>
</dbReference>
<name>A0A9P9AJW3_9HYPO</name>